<dbReference type="Proteomes" id="UP000010420">
    <property type="component" value="Unassembled WGS sequence"/>
</dbReference>
<dbReference type="HOGENOM" id="CLU_102949_1_1_9"/>
<dbReference type="STRING" id="545697.HMPREF0216_02906"/>
<dbReference type="InterPro" id="IPR026841">
    <property type="entry name" value="Aur1/Ipt1"/>
</dbReference>
<keyword evidence="1" id="KW-0812">Transmembrane</keyword>
<dbReference type="Pfam" id="PF14378">
    <property type="entry name" value="PAP2_3"/>
    <property type="match status" value="1"/>
</dbReference>
<feature type="transmembrane region" description="Helical" evidence="1">
    <location>
        <begin position="31"/>
        <end position="50"/>
    </location>
</feature>
<feature type="transmembrane region" description="Helical" evidence="1">
    <location>
        <begin position="142"/>
        <end position="164"/>
    </location>
</feature>
<dbReference type="PATRIC" id="fig|545697.3.peg.2856"/>
<dbReference type="InterPro" id="IPR036938">
    <property type="entry name" value="PAP2/HPO_sf"/>
</dbReference>
<sequence>MKKLNNKESGEGYMEINLDTIKFSEKSQIKILDLIWFLIIPIININYILASHTSEKGYDLTIKLDNYIEFNSIFVIPYIYWYIYIVIGFIFILVKSRREYIKTFISFFIGMSICYLIYYFFPTEINRPGVDNKTVFDWIVNLIYQIDKPFNCFPSLHVLTTYYIMRYTKYKDSKKVFYYTQIIGVLIILSTVFIKQHFVIDIFISIVLCEIIMFFVNKIKLNILDRMLNFPYEIKEKIIVKYRRKNIINDEERITNK</sequence>
<feature type="transmembrane region" description="Helical" evidence="1">
    <location>
        <begin position="70"/>
        <end position="92"/>
    </location>
</feature>
<dbReference type="GO" id="GO:0016020">
    <property type="term" value="C:membrane"/>
    <property type="evidence" value="ECO:0007669"/>
    <property type="project" value="UniProtKB-SubCell"/>
</dbReference>
<keyword evidence="4" id="KW-1185">Reference proteome</keyword>
<feature type="transmembrane region" description="Helical" evidence="1">
    <location>
        <begin position="104"/>
        <end position="122"/>
    </location>
</feature>
<protein>
    <recommendedName>
        <fullName evidence="2">Inositolphosphotransferase Aur1/Ipt1 domain-containing protein</fullName>
    </recommendedName>
</protein>
<evidence type="ECO:0000256" key="1">
    <source>
        <dbReference type="SAM" id="Phobius"/>
    </source>
</evidence>
<dbReference type="EMBL" id="AMEZ01000100">
    <property type="protein sequence ID" value="EKY23553.1"/>
    <property type="molecule type" value="Genomic_DNA"/>
</dbReference>
<comment type="caution">
    <text evidence="3">The sequence shown here is derived from an EMBL/GenBank/DDBJ whole genome shotgun (WGS) entry which is preliminary data.</text>
</comment>
<name>L1Q6G5_9CLOT</name>
<evidence type="ECO:0000259" key="2">
    <source>
        <dbReference type="Pfam" id="PF14378"/>
    </source>
</evidence>
<keyword evidence="1" id="KW-0472">Membrane</keyword>
<reference evidence="3 4" key="1">
    <citation type="submission" date="2012-05" db="EMBL/GenBank/DDBJ databases">
        <authorList>
            <person name="Weinstock G."/>
            <person name="Sodergren E."/>
            <person name="Lobos E.A."/>
            <person name="Fulton L."/>
            <person name="Fulton R."/>
            <person name="Courtney L."/>
            <person name="Fronick C."/>
            <person name="O'Laughlin M."/>
            <person name="Godfrey J."/>
            <person name="Wilson R.M."/>
            <person name="Miner T."/>
            <person name="Farmer C."/>
            <person name="Delehaunty K."/>
            <person name="Cordes M."/>
            <person name="Minx P."/>
            <person name="Tomlinson C."/>
            <person name="Chen J."/>
            <person name="Wollam A."/>
            <person name="Pepin K.H."/>
            <person name="Bhonagiri V."/>
            <person name="Zhang X."/>
            <person name="Suruliraj S."/>
            <person name="Warren W."/>
            <person name="Mitreva M."/>
            <person name="Mardis E.R."/>
            <person name="Wilson R.K."/>
        </authorList>
    </citation>
    <scope>NUCLEOTIDE SEQUENCE [LARGE SCALE GENOMIC DNA]</scope>
    <source>
        <strain evidence="3 4">DSM 1785</strain>
    </source>
</reference>
<feature type="domain" description="Inositolphosphotransferase Aur1/Ipt1" evidence="2">
    <location>
        <begin position="71"/>
        <end position="209"/>
    </location>
</feature>
<proteinExistence type="predicted"/>
<dbReference type="SUPFAM" id="SSF48317">
    <property type="entry name" value="Acid phosphatase/Vanadium-dependent haloperoxidase"/>
    <property type="match status" value="1"/>
</dbReference>
<evidence type="ECO:0000313" key="3">
    <source>
        <dbReference type="EMBL" id="EKY23553.1"/>
    </source>
</evidence>
<organism evidence="3 4">
    <name type="scientific">Clostridium celatum DSM 1785</name>
    <dbReference type="NCBI Taxonomy" id="545697"/>
    <lineage>
        <taxon>Bacteria</taxon>
        <taxon>Bacillati</taxon>
        <taxon>Bacillota</taxon>
        <taxon>Clostridia</taxon>
        <taxon>Eubacteriales</taxon>
        <taxon>Clostridiaceae</taxon>
        <taxon>Clostridium</taxon>
    </lineage>
</organism>
<feature type="transmembrane region" description="Helical" evidence="1">
    <location>
        <begin position="176"/>
        <end position="194"/>
    </location>
</feature>
<dbReference type="eggNOG" id="COG0671">
    <property type="taxonomic scope" value="Bacteria"/>
</dbReference>
<accession>L1Q6G5</accession>
<dbReference type="AlphaFoldDB" id="L1Q6G5"/>
<keyword evidence="1" id="KW-1133">Transmembrane helix</keyword>
<evidence type="ECO:0000313" key="4">
    <source>
        <dbReference type="Proteomes" id="UP000010420"/>
    </source>
</evidence>
<gene>
    <name evidence="3" type="ORF">HMPREF0216_02906</name>
</gene>
<feature type="transmembrane region" description="Helical" evidence="1">
    <location>
        <begin position="200"/>
        <end position="217"/>
    </location>
</feature>